<dbReference type="Gene3D" id="3.40.50.410">
    <property type="entry name" value="von Willebrand factor, type A domain"/>
    <property type="match status" value="1"/>
</dbReference>
<organism evidence="1 2">
    <name type="scientific">Tritrichomonas musculus</name>
    <dbReference type="NCBI Taxonomy" id="1915356"/>
    <lineage>
        <taxon>Eukaryota</taxon>
        <taxon>Metamonada</taxon>
        <taxon>Parabasalia</taxon>
        <taxon>Tritrichomonadida</taxon>
        <taxon>Tritrichomonadidae</taxon>
        <taxon>Tritrichomonas</taxon>
    </lineage>
</organism>
<dbReference type="Proteomes" id="UP001470230">
    <property type="component" value="Unassembled WGS sequence"/>
</dbReference>
<dbReference type="InterPro" id="IPR036465">
    <property type="entry name" value="vWFA_dom_sf"/>
</dbReference>
<gene>
    <name evidence="1" type="ORF">M9Y10_042020</name>
</gene>
<name>A0ABR2K608_9EUKA</name>
<protein>
    <recommendedName>
        <fullName evidence="3">VWFA domain-containing protein</fullName>
    </recommendedName>
</protein>
<dbReference type="EMBL" id="JAPFFF010000007">
    <property type="protein sequence ID" value="KAK8886556.1"/>
    <property type="molecule type" value="Genomic_DNA"/>
</dbReference>
<keyword evidence="2" id="KW-1185">Reference proteome</keyword>
<reference evidence="1 2" key="1">
    <citation type="submission" date="2024-04" db="EMBL/GenBank/DDBJ databases">
        <title>Tritrichomonas musculus Genome.</title>
        <authorList>
            <person name="Alves-Ferreira E."/>
            <person name="Grigg M."/>
            <person name="Lorenzi H."/>
            <person name="Galac M."/>
        </authorList>
    </citation>
    <scope>NUCLEOTIDE SEQUENCE [LARGE SCALE GENOMIC DNA]</scope>
    <source>
        <strain evidence="1 2">EAF2021</strain>
    </source>
</reference>
<accession>A0ABR2K608</accession>
<evidence type="ECO:0008006" key="3">
    <source>
        <dbReference type="Google" id="ProtNLM"/>
    </source>
</evidence>
<evidence type="ECO:0000313" key="2">
    <source>
        <dbReference type="Proteomes" id="UP001470230"/>
    </source>
</evidence>
<evidence type="ECO:0000313" key="1">
    <source>
        <dbReference type="EMBL" id="KAK8886556.1"/>
    </source>
</evidence>
<comment type="caution">
    <text evidence="1">The sequence shown here is derived from an EMBL/GenBank/DDBJ whole genome shotgun (WGS) entry which is preliminary data.</text>
</comment>
<proteinExistence type="predicted"/>
<sequence>MKCVASLFGDSISGRMEKMPPIYPMDLRFDDIKESFKNLINNEDNPIYNNLKEELRKIKHLQDAFRHYYNSEGDIGNASKGFTNFEGEDGDRKKGTGDIVIDCGYTKCFANLTENGTYRHIQNIARWTMNMETHISSGFNPKEWRPKAVTHSINLSEEWKYPLVQGTNEVDIIFCSDATGSMGSWLDAAKTRSKSIADASCSNYPDKSFRFGSIFYKQYFKSR</sequence>